<reference evidence="4" key="1">
    <citation type="submission" date="2021-10" db="EMBL/GenBank/DDBJ databases">
        <title>Tropical sea cucumber genome reveals ecological adaptation and Cuvierian tubules defense mechanism.</title>
        <authorList>
            <person name="Chen T."/>
        </authorList>
    </citation>
    <scope>NUCLEOTIDE SEQUENCE</scope>
    <source>
        <strain evidence="4">Nanhai2018</strain>
        <tissue evidence="4">Muscle</tissue>
    </source>
</reference>
<dbReference type="PANTHER" id="PTHR43391:SF86">
    <property type="entry name" value="SHORT-CHAIN DEHYDROGENASE_REDUCTASE FAMILY PROTEIN"/>
    <property type="match status" value="1"/>
</dbReference>
<evidence type="ECO:0000313" key="4">
    <source>
        <dbReference type="EMBL" id="KAJ8033788.1"/>
    </source>
</evidence>
<name>A0A9Q1BW71_HOLLE</name>
<comment type="caution">
    <text evidence="4">The sequence shown here is derived from an EMBL/GenBank/DDBJ whole genome shotgun (WGS) entry which is preliminary data.</text>
</comment>
<comment type="similarity">
    <text evidence="1 3">Belongs to the short-chain dehydrogenases/reductases (SDR) family.</text>
</comment>
<accession>A0A9Q1BW71</accession>
<dbReference type="InterPro" id="IPR002347">
    <property type="entry name" value="SDR_fam"/>
</dbReference>
<evidence type="ECO:0000256" key="1">
    <source>
        <dbReference type="ARBA" id="ARBA00006484"/>
    </source>
</evidence>
<evidence type="ECO:0000256" key="2">
    <source>
        <dbReference type="ARBA" id="ARBA00023002"/>
    </source>
</evidence>
<proteinExistence type="inferred from homology"/>
<dbReference type="Proteomes" id="UP001152320">
    <property type="component" value="Chromosome 11"/>
</dbReference>
<keyword evidence="2" id="KW-0560">Oxidoreductase</keyword>
<dbReference type="Gene3D" id="3.40.50.720">
    <property type="entry name" value="NAD(P)-binding Rossmann-like Domain"/>
    <property type="match status" value="1"/>
</dbReference>
<sequence>MADSSQKVVVITGCSSGIGLDTAVLLAKDENFKVIATMRNLQKKGNLEKAAGESLNKSLFIKELDISKEESILKFLKEAYSTEGKIDILINNAASGQNGPFECVTLDQMQALFQTNFFGTARITQEVVRKMKEQKSGHIIFVSSLGGIAPVPFNEFYIASKFAIEGLVGCMAPVLRGFNVSVTSVEPGPVQTAFIPNIKQNSQGEFSDKETEQDLAVDEKTTAMRLALNKSYAPLLANAMQTGLDVAEVIKKCIYDEKPHVRIQTSSAMEEMVKEILVDPTGDKYTERLFSLMQ</sequence>
<protein>
    <submittedName>
        <fullName evidence="4">Retinol dehydrogenase 8</fullName>
    </submittedName>
</protein>
<evidence type="ECO:0000313" key="5">
    <source>
        <dbReference type="Proteomes" id="UP001152320"/>
    </source>
</evidence>
<dbReference type="GO" id="GO:0016491">
    <property type="term" value="F:oxidoreductase activity"/>
    <property type="evidence" value="ECO:0007669"/>
    <property type="project" value="UniProtKB-KW"/>
</dbReference>
<dbReference type="PRINTS" id="PR00081">
    <property type="entry name" value="GDHRDH"/>
</dbReference>
<organism evidence="4 5">
    <name type="scientific">Holothuria leucospilota</name>
    <name type="common">Black long sea cucumber</name>
    <name type="synonym">Mertensiothuria leucospilota</name>
    <dbReference type="NCBI Taxonomy" id="206669"/>
    <lineage>
        <taxon>Eukaryota</taxon>
        <taxon>Metazoa</taxon>
        <taxon>Echinodermata</taxon>
        <taxon>Eleutherozoa</taxon>
        <taxon>Echinozoa</taxon>
        <taxon>Holothuroidea</taxon>
        <taxon>Aspidochirotacea</taxon>
        <taxon>Aspidochirotida</taxon>
        <taxon>Holothuriidae</taxon>
        <taxon>Holothuria</taxon>
    </lineage>
</organism>
<evidence type="ECO:0000256" key="3">
    <source>
        <dbReference type="RuleBase" id="RU000363"/>
    </source>
</evidence>
<keyword evidence="5" id="KW-1185">Reference proteome</keyword>
<gene>
    <name evidence="4" type="ORF">HOLleu_24148</name>
</gene>
<dbReference type="SUPFAM" id="SSF51735">
    <property type="entry name" value="NAD(P)-binding Rossmann-fold domains"/>
    <property type="match status" value="1"/>
</dbReference>
<dbReference type="GO" id="GO:0005829">
    <property type="term" value="C:cytosol"/>
    <property type="evidence" value="ECO:0007669"/>
    <property type="project" value="TreeGrafter"/>
</dbReference>
<dbReference type="OrthoDB" id="47007at2759"/>
<dbReference type="Pfam" id="PF00106">
    <property type="entry name" value="adh_short"/>
    <property type="match status" value="1"/>
</dbReference>
<dbReference type="InterPro" id="IPR036291">
    <property type="entry name" value="NAD(P)-bd_dom_sf"/>
</dbReference>
<dbReference type="PANTHER" id="PTHR43391">
    <property type="entry name" value="RETINOL DEHYDROGENASE-RELATED"/>
    <property type="match status" value="1"/>
</dbReference>
<dbReference type="EMBL" id="JAIZAY010000011">
    <property type="protein sequence ID" value="KAJ8033788.1"/>
    <property type="molecule type" value="Genomic_DNA"/>
</dbReference>
<dbReference type="PRINTS" id="PR00080">
    <property type="entry name" value="SDRFAMILY"/>
</dbReference>
<dbReference type="AlphaFoldDB" id="A0A9Q1BW71"/>